<evidence type="ECO:0000313" key="4">
    <source>
        <dbReference type="Proteomes" id="UP000005744"/>
    </source>
</evidence>
<dbReference type="STRING" id="395493.BegalDRAFT_2263"/>
<dbReference type="PROSITE" id="PS51123">
    <property type="entry name" value="OMPA_2"/>
    <property type="match status" value="1"/>
</dbReference>
<evidence type="ECO:0000256" key="1">
    <source>
        <dbReference type="PROSITE-ProRule" id="PRU00473"/>
    </source>
</evidence>
<protein>
    <submittedName>
        <fullName evidence="3">Flagellar motor protein</fullName>
    </submittedName>
</protein>
<keyword evidence="4" id="KW-1185">Reference proteome</keyword>
<organism evidence="3 4">
    <name type="scientific">Beggiatoa alba B18LD</name>
    <dbReference type="NCBI Taxonomy" id="395493"/>
    <lineage>
        <taxon>Bacteria</taxon>
        <taxon>Pseudomonadati</taxon>
        <taxon>Pseudomonadota</taxon>
        <taxon>Gammaproteobacteria</taxon>
        <taxon>Thiotrichales</taxon>
        <taxon>Thiotrichaceae</taxon>
        <taxon>Beggiatoa</taxon>
    </lineage>
</organism>
<dbReference type="AlphaFoldDB" id="I3CHM4"/>
<dbReference type="Gene3D" id="3.30.1330.60">
    <property type="entry name" value="OmpA-like domain"/>
    <property type="match status" value="1"/>
</dbReference>
<dbReference type="PANTHER" id="PTHR30203:SF33">
    <property type="entry name" value="BLR4455 PROTEIN"/>
    <property type="match status" value="1"/>
</dbReference>
<dbReference type="InterPro" id="IPR036737">
    <property type="entry name" value="OmpA-like_sf"/>
</dbReference>
<dbReference type="SUPFAM" id="SSF103088">
    <property type="entry name" value="OmpA-like"/>
    <property type="match status" value="1"/>
</dbReference>
<dbReference type="RefSeq" id="WP_002690046.1">
    <property type="nucleotide sequence ID" value="NZ_JH600070.1"/>
</dbReference>
<evidence type="ECO:0000313" key="3">
    <source>
        <dbReference type="EMBL" id="EIJ43117.1"/>
    </source>
</evidence>
<keyword evidence="3" id="KW-0969">Cilium</keyword>
<dbReference type="OrthoDB" id="6905929at2"/>
<dbReference type="eggNOG" id="COG2885">
    <property type="taxonomic scope" value="Bacteria"/>
</dbReference>
<dbReference type="CDD" id="cd07185">
    <property type="entry name" value="OmpA_C-like"/>
    <property type="match status" value="1"/>
</dbReference>
<gene>
    <name evidence="3" type="ORF">BegalDRAFT_2263</name>
</gene>
<keyword evidence="1" id="KW-0472">Membrane</keyword>
<dbReference type="HOGENOM" id="CLU_371188_0_0_6"/>
<dbReference type="GO" id="GO:0016020">
    <property type="term" value="C:membrane"/>
    <property type="evidence" value="ECO:0007669"/>
    <property type="project" value="UniProtKB-UniRule"/>
</dbReference>
<feature type="domain" description="OmpA-like" evidence="2">
    <location>
        <begin position="82"/>
        <end position="205"/>
    </location>
</feature>
<keyword evidence="3" id="KW-0282">Flagellum</keyword>
<evidence type="ECO:0000259" key="2">
    <source>
        <dbReference type="PROSITE" id="PS51123"/>
    </source>
</evidence>
<proteinExistence type="predicted"/>
<dbReference type="GO" id="GO:0015562">
    <property type="term" value="F:efflux transmembrane transporter activity"/>
    <property type="evidence" value="ECO:0007669"/>
    <property type="project" value="InterPro"/>
</dbReference>
<dbReference type="SUPFAM" id="SSF56954">
    <property type="entry name" value="Outer membrane efflux proteins (OEP)"/>
    <property type="match status" value="1"/>
</dbReference>
<keyword evidence="3" id="KW-0966">Cell projection</keyword>
<dbReference type="Pfam" id="PF00691">
    <property type="entry name" value="OmpA"/>
    <property type="match status" value="1"/>
</dbReference>
<name>I3CHM4_9GAMM</name>
<dbReference type="EMBL" id="JH600070">
    <property type="protein sequence ID" value="EIJ43117.1"/>
    <property type="molecule type" value="Genomic_DNA"/>
</dbReference>
<dbReference type="InterPro" id="IPR006665">
    <property type="entry name" value="OmpA-like"/>
</dbReference>
<dbReference type="InterPro" id="IPR010131">
    <property type="entry name" value="MdtP/NodT-like"/>
</dbReference>
<accession>I3CHM4</accession>
<dbReference type="eggNOG" id="COG1538">
    <property type="taxonomic scope" value="Bacteria"/>
</dbReference>
<dbReference type="PANTHER" id="PTHR30203">
    <property type="entry name" value="OUTER MEMBRANE CATION EFFLUX PROTEIN"/>
    <property type="match status" value="1"/>
</dbReference>
<sequence length="749" mass="83927">MLPTYRYTPLLLSVLVLNACSSSPSYEKRYDQISDPIRKEYQQLAEQLGYDAYSYDFVLETQNGVLTVVPADKAGQAPSANPNPAQQFVLHVNYQGGDLAALDQAAKTKLDQVITPLRSQTNIKIHVIGHANNRPLKSNALYSDNQALSEARAKVVADYVQQALNLPTTAVTYSGAGDTQPIASNATAEGRNLNRRVELNIDSATPEATNTVISNRLAPSDPLPPLNFEYDLWWERLTKEQLNTSSNPVRFTVEDLLLRATKNSSQIKVFSELPLIRQTAIQEAEGKFDTHAFVEGKYNDLDEALGSTLRTGRTTGRFEEQEWSLEAGARKPLTTGGEIELSQKIGTLKNNSDYLIPNPQANARLALTYRQPLLNGAGIEYNETTIEVAKVDQSISMDEFTRQVQAHLLEIERSYWSLYLERATLLQKKRLLAEAESTVKELKSRDALRSQVINAEAVLTARRADSIRYEQSVRNAEAKLVSLVNDPTLIMKQDFELIPMTLPEKDFARANMSQSVKLALEKRPEINQAFKQLRAGVMRASMSENEVLPVLNLVLGTYLDGLAEGKDTGNAIDDEFNEGKPSFTAGLLFDMPLSNNVAKAREQRRRLEVRQLVNQLRTTIDTVFLEVQVASREVDTAYRDLSSKYQAMLASHAKRETLKERRDLLSSAEQTNYLQNYLDAQQELASSEEGFLTAYITYNIAQANLRRAEGVLLEVKKLEAVEMEEESYYGDKLPTLKIQPKTEENSVKN</sequence>
<dbReference type="Gene3D" id="1.20.1600.10">
    <property type="entry name" value="Outer membrane efflux proteins (OEP)"/>
    <property type="match status" value="1"/>
</dbReference>
<reference evidence="3 4" key="1">
    <citation type="submission" date="2011-11" db="EMBL/GenBank/DDBJ databases">
        <title>Improved High-Quality Draft sequence of Beggiatoa alba B18lD.</title>
        <authorList>
            <consortium name="US DOE Joint Genome Institute"/>
            <person name="Lucas S."/>
            <person name="Han J."/>
            <person name="Lapidus A."/>
            <person name="Cheng J.-F."/>
            <person name="Goodwin L."/>
            <person name="Pitluck S."/>
            <person name="Peters L."/>
            <person name="Mikhailova N."/>
            <person name="Held B."/>
            <person name="Detter J.C."/>
            <person name="Han C."/>
            <person name="Tapia R."/>
            <person name="Land M."/>
            <person name="Hauser L."/>
            <person name="Kyrpides N."/>
            <person name="Ivanova N."/>
            <person name="Pagani I."/>
            <person name="Samuel K."/>
            <person name="Teske A."/>
            <person name="Mueller J."/>
            <person name="Woyke T."/>
        </authorList>
    </citation>
    <scope>NUCLEOTIDE SEQUENCE [LARGE SCALE GENOMIC DNA]</scope>
    <source>
        <strain evidence="3 4">B18LD</strain>
    </source>
</reference>
<dbReference type="Proteomes" id="UP000005744">
    <property type="component" value="Unassembled WGS sequence"/>
</dbReference>